<keyword evidence="3 7" id="KW-1133">Transmembrane helix</keyword>
<gene>
    <name evidence="10" type="ORF">BJ212DRAFT_1505311</name>
</gene>
<evidence type="ECO:0000256" key="8">
    <source>
        <dbReference type="SAM" id="SignalP"/>
    </source>
</evidence>
<feature type="signal peptide" evidence="8">
    <location>
        <begin position="1"/>
        <end position="19"/>
    </location>
</feature>
<dbReference type="OrthoDB" id="413400at2759"/>
<feature type="region of interest" description="Disordered" evidence="6">
    <location>
        <begin position="277"/>
        <end position="329"/>
    </location>
</feature>
<dbReference type="Pfam" id="PF00226">
    <property type="entry name" value="DnaJ"/>
    <property type="match status" value="1"/>
</dbReference>
<name>A0A9P7EAA0_9AGAM</name>
<dbReference type="InterPro" id="IPR001623">
    <property type="entry name" value="DnaJ_domain"/>
</dbReference>
<accession>A0A9P7EAA0</accession>
<evidence type="ECO:0000256" key="3">
    <source>
        <dbReference type="ARBA" id="ARBA00022989"/>
    </source>
</evidence>
<dbReference type="InterPro" id="IPR036869">
    <property type="entry name" value="J_dom_sf"/>
</dbReference>
<feature type="compositionally biased region" description="Basic residues" evidence="6">
    <location>
        <begin position="319"/>
        <end position="329"/>
    </location>
</feature>
<dbReference type="GO" id="GO:0012505">
    <property type="term" value="C:endomembrane system"/>
    <property type="evidence" value="ECO:0007669"/>
    <property type="project" value="UniProtKB-SubCell"/>
</dbReference>
<protein>
    <recommendedName>
        <fullName evidence="9">J domain-containing protein</fullName>
    </recommendedName>
</protein>
<feature type="domain" description="J" evidence="9">
    <location>
        <begin position="55"/>
        <end position="120"/>
    </location>
</feature>
<dbReference type="PANTHER" id="PTHR44653:SF2">
    <property type="entry name" value="DNAJ HOMOLOG SUBFAMILY C MEMBER 1"/>
    <property type="match status" value="1"/>
</dbReference>
<feature type="transmembrane region" description="Helical" evidence="7">
    <location>
        <begin position="140"/>
        <end position="159"/>
    </location>
</feature>
<evidence type="ECO:0000256" key="4">
    <source>
        <dbReference type="ARBA" id="ARBA00023136"/>
    </source>
</evidence>
<dbReference type="GeneID" id="64635634"/>
<comment type="caution">
    <text evidence="10">The sequence shown here is derived from an EMBL/GenBank/DDBJ whole genome shotgun (WGS) entry which is preliminary data.</text>
</comment>
<dbReference type="Proteomes" id="UP000807769">
    <property type="component" value="Unassembled WGS sequence"/>
</dbReference>
<dbReference type="AlphaFoldDB" id="A0A9P7EAA0"/>
<dbReference type="RefSeq" id="XP_041192422.1">
    <property type="nucleotide sequence ID" value="XM_041341618.1"/>
</dbReference>
<dbReference type="Gene3D" id="1.10.287.110">
    <property type="entry name" value="DnaJ domain"/>
    <property type="match status" value="1"/>
</dbReference>
<dbReference type="EMBL" id="JABBWG010000018">
    <property type="protein sequence ID" value="KAG1815491.1"/>
    <property type="molecule type" value="Genomic_DNA"/>
</dbReference>
<evidence type="ECO:0000256" key="2">
    <source>
        <dbReference type="ARBA" id="ARBA00022729"/>
    </source>
</evidence>
<dbReference type="SMART" id="SM00271">
    <property type="entry name" value="DnaJ"/>
    <property type="match status" value="1"/>
</dbReference>
<reference evidence="10" key="1">
    <citation type="journal article" date="2020" name="New Phytol.">
        <title>Comparative genomics reveals dynamic genome evolution in host specialist ectomycorrhizal fungi.</title>
        <authorList>
            <person name="Lofgren L.A."/>
            <person name="Nguyen N.H."/>
            <person name="Vilgalys R."/>
            <person name="Ruytinx J."/>
            <person name="Liao H.L."/>
            <person name="Branco S."/>
            <person name="Kuo A."/>
            <person name="LaButti K."/>
            <person name="Lipzen A."/>
            <person name="Andreopoulos W."/>
            <person name="Pangilinan J."/>
            <person name="Riley R."/>
            <person name="Hundley H."/>
            <person name="Na H."/>
            <person name="Barry K."/>
            <person name="Grigoriev I.V."/>
            <person name="Stajich J.E."/>
            <person name="Kennedy P.G."/>
        </authorList>
    </citation>
    <scope>NUCLEOTIDE SEQUENCE</scope>
    <source>
        <strain evidence="10">MN1</strain>
    </source>
</reference>
<evidence type="ECO:0000256" key="1">
    <source>
        <dbReference type="ARBA" id="ARBA00022692"/>
    </source>
</evidence>
<keyword evidence="11" id="KW-1185">Reference proteome</keyword>
<evidence type="ECO:0000256" key="6">
    <source>
        <dbReference type="SAM" id="MobiDB-lite"/>
    </source>
</evidence>
<dbReference type="PRINTS" id="PR00625">
    <property type="entry name" value="JDOMAIN"/>
</dbReference>
<organism evidence="10 11">
    <name type="scientific">Suillus subaureus</name>
    <dbReference type="NCBI Taxonomy" id="48587"/>
    <lineage>
        <taxon>Eukaryota</taxon>
        <taxon>Fungi</taxon>
        <taxon>Dikarya</taxon>
        <taxon>Basidiomycota</taxon>
        <taxon>Agaricomycotina</taxon>
        <taxon>Agaricomycetes</taxon>
        <taxon>Agaricomycetidae</taxon>
        <taxon>Boletales</taxon>
        <taxon>Suillineae</taxon>
        <taxon>Suillaceae</taxon>
        <taxon>Suillus</taxon>
    </lineage>
</organism>
<evidence type="ECO:0000313" key="11">
    <source>
        <dbReference type="Proteomes" id="UP000807769"/>
    </source>
</evidence>
<keyword evidence="2 8" id="KW-0732">Signal</keyword>
<dbReference type="CDD" id="cd06257">
    <property type="entry name" value="DnaJ"/>
    <property type="match status" value="1"/>
</dbReference>
<dbReference type="PANTHER" id="PTHR44653">
    <property type="entry name" value="DNAJ HOMOLOG SUBFAMILY C MEMBER 1"/>
    <property type="match status" value="1"/>
</dbReference>
<evidence type="ECO:0000313" key="10">
    <source>
        <dbReference type="EMBL" id="KAG1815491.1"/>
    </source>
</evidence>
<dbReference type="SUPFAM" id="SSF46565">
    <property type="entry name" value="Chaperone J-domain"/>
    <property type="match status" value="1"/>
</dbReference>
<feature type="compositionally biased region" description="Polar residues" evidence="6">
    <location>
        <begin position="292"/>
        <end position="302"/>
    </location>
</feature>
<comment type="subcellular location">
    <subcellularLocation>
        <location evidence="5">Endomembrane system</location>
        <topology evidence="5">Single-pass membrane protein</topology>
    </subcellularLocation>
</comment>
<sequence length="329" mass="36727">MKLFVFVAFLAVLVTVVSAYIITHLNTRSHADRKEDHEIFDLVTALEASEGKGTTFYSWLDVSSTATLVQINKAYRKKSMQLHPDKNPGVKGIHERFARLGVIATILKDTEGRKRYDFFYKNGVPKWRGSGYYYARFRPGLGTVLVFLIILTSGLQYLVQTLNYKRDLRRVELAIRDARLAAWGPKMEPLQGKRKVKVNLGGGPRQDEDGNVVAGKMLDMVVEQDNVFILDPSGSLHLLDTNSATPAAISRTWFIELLIGSIRKFRYSKENFQKGVDNEQSAATVDRPDSPASGTATHSGTSEGEEPRQTGHAAAVKAGGRRRKATRKR</sequence>
<evidence type="ECO:0000259" key="9">
    <source>
        <dbReference type="PROSITE" id="PS50076"/>
    </source>
</evidence>
<feature type="chain" id="PRO_5040243006" description="J domain-containing protein" evidence="8">
    <location>
        <begin position="20"/>
        <end position="329"/>
    </location>
</feature>
<keyword evidence="1 7" id="KW-0812">Transmembrane</keyword>
<dbReference type="PROSITE" id="PS50076">
    <property type="entry name" value="DNAJ_2"/>
    <property type="match status" value="1"/>
</dbReference>
<evidence type="ECO:0000256" key="7">
    <source>
        <dbReference type="SAM" id="Phobius"/>
    </source>
</evidence>
<keyword evidence="4 7" id="KW-0472">Membrane</keyword>
<proteinExistence type="predicted"/>
<dbReference type="InterPro" id="IPR052606">
    <property type="entry name" value="DnaJ_domain_protein"/>
</dbReference>
<evidence type="ECO:0000256" key="5">
    <source>
        <dbReference type="ARBA" id="ARBA00037847"/>
    </source>
</evidence>